<feature type="compositionally biased region" description="Acidic residues" evidence="1">
    <location>
        <begin position="553"/>
        <end position="576"/>
    </location>
</feature>
<feature type="compositionally biased region" description="Basic and acidic residues" evidence="1">
    <location>
        <begin position="614"/>
        <end position="627"/>
    </location>
</feature>
<feature type="compositionally biased region" description="Polar residues" evidence="1">
    <location>
        <begin position="518"/>
        <end position="528"/>
    </location>
</feature>
<dbReference type="EMBL" id="JASMQC010000006">
    <property type="protein sequence ID" value="KAK1944528.1"/>
    <property type="molecule type" value="Genomic_DNA"/>
</dbReference>
<feature type="compositionally biased region" description="Polar residues" evidence="1">
    <location>
        <begin position="767"/>
        <end position="797"/>
    </location>
</feature>
<organism evidence="2 3">
    <name type="scientific">Phytophthora citrophthora</name>
    <dbReference type="NCBI Taxonomy" id="4793"/>
    <lineage>
        <taxon>Eukaryota</taxon>
        <taxon>Sar</taxon>
        <taxon>Stramenopiles</taxon>
        <taxon>Oomycota</taxon>
        <taxon>Peronosporomycetes</taxon>
        <taxon>Peronosporales</taxon>
        <taxon>Peronosporaceae</taxon>
        <taxon>Phytophthora</taxon>
    </lineage>
</organism>
<feature type="compositionally biased region" description="Pro residues" evidence="1">
    <location>
        <begin position="727"/>
        <end position="736"/>
    </location>
</feature>
<dbReference type="AlphaFoldDB" id="A0AAD9LP36"/>
<evidence type="ECO:0000313" key="3">
    <source>
        <dbReference type="Proteomes" id="UP001259832"/>
    </source>
</evidence>
<evidence type="ECO:0000313" key="2">
    <source>
        <dbReference type="EMBL" id="KAK1944528.1"/>
    </source>
</evidence>
<feature type="compositionally biased region" description="Low complexity" evidence="1">
    <location>
        <begin position="743"/>
        <end position="760"/>
    </location>
</feature>
<accession>A0AAD9LP36</accession>
<feature type="compositionally biased region" description="Acidic residues" evidence="1">
    <location>
        <begin position="304"/>
        <end position="315"/>
    </location>
</feature>
<feature type="compositionally biased region" description="Basic and acidic residues" evidence="1">
    <location>
        <begin position="678"/>
        <end position="688"/>
    </location>
</feature>
<protein>
    <submittedName>
        <fullName evidence="2">Uncharacterized protein</fullName>
    </submittedName>
</protein>
<feature type="compositionally biased region" description="Basic and acidic residues" evidence="1">
    <location>
        <begin position="539"/>
        <end position="551"/>
    </location>
</feature>
<feature type="compositionally biased region" description="Acidic residues" evidence="1">
    <location>
        <begin position="452"/>
        <end position="461"/>
    </location>
</feature>
<name>A0AAD9LP36_9STRA</name>
<feature type="compositionally biased region" description="Acidic residues" evidence="1">
    <location>
        <begin position="373"/>
        <end position="390"/>
    </location>
</feature>
<reference evidence="2" key="1">
    <citation type="submission" date="2023-08" db="EMBL/GenBank/DDBJ databases">
        <title>Reference Genome Resource for the Citrus Pathogen Phytophthora citrophthora.</title>
        <authorList>
            <person name="Moller H."/>
            <person name="Coetzee B."/>
            <person name="Rose L.J."/>
            <person name="Van Niekerk J.M."/>
        </authorList>
    </citation>
    <scope>NUCLEOTIDE SEQUENCE</scope>
    <source>
        <strain evidence="2">STE-U-9442</strain>
    </source>
</reference>
<feature type="compositionally biased region" description="Basic and acidic residues" evidence="1">
    <location>
        <begin position="577"/>
        <end position="590"/>
    </location>
</feature>
<proteinExistence type="predicted"/>
<feature type="compositionally biased region" description="Acidic residues" evidence="1">
    <location>
        <begin position="194"/>
        <end position="209"/>
    </location>
</feature>
<feature type="compositionally biased region" description="Polar residues" evidence="1">
    <location>
        <begin position="227"/>
        <end position="238"/>
    </location>
</feature>
<feature type="compositionally biased region" description="Low complexity" evidence="1">
    <location>
        <begin position="798"/>
        <end position="814"/>
    </location>
</feature>
<dbReference type="Proteomes" id="UP001259832">
    <property type="component" value="Unassembled WGS sequence"/>
</dbReference>
<feature type="region of interest" description="Disordered" evidence="1">
    <location>
        <begin position="359"/>
        <end position="853"/>
    </location>
</feature>
<feature type="compositionally biased region" description="Basic and acidic residues" evidence="1">
    <location>
        <begin position="468"/>
        <end position="481"/>
    </location>
</feature>
<feature type="region of interest" description="Disordered" evidence="1">
    <location>
        <begin position="1"/>
        <end position="90"/>
    </location>
</feature>
<feature type="compositionally biased region" description="Acidic residues" evidence="1">
    <location>
        <begin position="1"/>
        <end position="14"/>
    </location>
</feature>
<gene>
    <name evidence="2" type="ORF">P3T76_004440</name>
</gene>
<sequence length="1057" mass="116403">MDSDQDTAYSDEEFGSEHEYEGDFAEEDTTTVAQAQENLKPEVPTVVEEKDTEQYDEEVVNVEQKVAASGPPMMEEKSIDPSPTDFNIPLDEDQYDEEEFGDDDRASVAATPSTLENGDALLVIDPTSVDGAANDPPDGAMYDGDFDEEEILVPTDLPTVDNSGGTAMELTVVDTIATVAQDGKGSAVFVVDDSTGDSEEEYSNDEDQDSTLIAPAKTNLPPDDSSAENMAQRRSSVPSRGIAPLSEGHRVVRAGSLPMMLTGMPLDKWMTSIPQENSSKRHDRTRKPSVCFPVQEETSQQNAVEDEDKESDADDSNFTLSVRERAQSFRDLQCEKVTIPLRRAQSLLYTGSLPRVEEVHAAEETTSAIQNSEGEEDYSEDDNNGDEDSFESDHNNDGFNSAKTGSPATGSNSPTTLDNTEEDHSAKNLTSPANLATANERGPVNDNNNDNDYIDETEEEFPNGSNMARHEDEDGAHKSSDEASNYDADEFIDERHGIPVESQFEPQADIKAIEHSSEQQLVVPNNTAVEVLPVQPSEENNKQNGDEKCEPSYDGDDEFIDSDAEAPTSEEPEQDALGERSENEPHKQDTGEFEATVKQQDNLDVVVAAEDFESEKSSVETKEDTQPETKGAGCSDNKTANNDKEEAEAAVSSSEDPVITAGEALDKSSDASQPIEAAKIKAEVDFKDIPATPTSKVPPKPSRPENVKVISRPTRLVKSVDPQAKQPSPPINPSRPPTKRTVPTPAASPSSTNTTLSSPRSSRDQLKNTTGDCQIQPSSPSIPADSVTASEYTTSAIQQRSPPKKVSSSRSPSQANSGPYQYIPDVYPQMPRKEPVPRQKVGLKPSTSHGGKRRLLRPVRTPANVRFDLPKMDKTNRDWLFVNMFRHGDDLSKFEAFMPSTLLARPPATMEMKKRPLSARQAYGDRYSSRFVSSGRKLVPQQSLEVQDRERNWVSTTLHDSKLPQYDSILDKYCTTVTNPMVQRQIYRTRHQDLSPQLAYVLEKRVEKQYRQGLYDSFGGVSSSYTTEIVPTSPRNGTRPRQLSPHFQIALERQMSS</sequence>
<keyword evidence="3" id="KW-1185">Reference proteome</keyword>
<feature type="region of interest" description="Disordered" evidence="1">
    <location>
        <begin position="192"/>
        <end position="320"/>
    </location>
</feature>
<comment type="caution">
    <text evidence="2">The sequence shown here is derived from an EMBL/GenBank/DDBJ whole genome shotgun (WGS) entry which is preliminary data.</text>
</comment>
<evidence type="ECO:0000256" key="1">
    <source>
        <dbReference type="SAM" id="MobiDB-lite"/>
    </source>
</evidence>
<feature type="compositionally biased region" description="Polar residues" evidence="1">
    <location>
        <begin position="397"/>
        <end position="418"/>
    </location>
</feature>
<feature type="compositionally biased region" description="Polar residues" evidence="1">
    <location>
        <begin position="427"/>
        <end position="437"/>
    </location>
</feature>